<proteinExistence type="predicted"/>
<evidence type="ECO:0000313" key="1">
    <source>
        <dbReference type="EMBL" id="JAE22120.1"/>
    </source>
</evidence>
<accession>A0A0A9GAP1</accession>
<organism evidence="1">
    <name type="scientific">Arundo donax</name>
    <name type="common">Giant reed</name>
    <name type="synonym">Donax arundinaceus</name>
    <dbReference type="NCBI Taxonomy" id="35708"/>
    <lineage>
        <taxon>Eukaryota</taxon>
        <taxon>Viridiplantae</taxon>
        <taxon>Streptophyta</taxon>
        <taxon>Embryophyta</taxon>
        <taxon>Tracheophyta</taxon>
        <taxon>Spermatophyta</taxon>
        <taxon>Magnoliopsida</taxon>
        <taxon>Liliopsida</taxon>
        <taxon>Poales</taxon>
        <taxon>Poaceae</taxon>
        <taxon>PACMAD clade</taxon>
        <taxon>Arundinoideae</taxon>
        <taxon>Arundineae</taxon>
        <taxon>Arundo</taxon>
    </lineage>
</organism>
<reference evidence="1" key="2">
    <citation type="journal article" date="2015" name="Data Brief">
        <title>Shoot transcriptome of the giant reed, Arundo donax.</title>
        <authorList>
            <person name="Barrero R.A."/>
            <person name="Guerrero F.D."/>
            <person name="Moolhuijzen P."/>
            <person name="Goolsby J.A."/>
            <person name="Tidwell J."/>
            <person name="Bellgard S.E."/>
            <person name="Bellgard M.I."/>
        </authorList>
    </citation>
    <scope>NUCLEOTIDE SEQUENCE</scope>
    <source>
        <tissue evidence="1">Shoot tissue taken approximately 20 cm above the soil surface</tissue>
    </source>
</reference>
<protein>
    <submittedName>
        <fullName evidence="1">Uncharacterized protein</fullName>
    </submittedName>
</protein>
<dbReference type="EMBL" id="GBRH01175776">
    <property type="protein sequence ID" value="JAE22120.1"/>
    <property type="molecule type" value="Transcribed_RNA"/>
</dbReference>
<reference evidence="1" key="1">
    <citation type="submission" date="2014-09" db="EMBL/GenBank/DDBJ databases">
        <authorList>
            <person name="Magalhaes I.L.F."/>
            <person name="Oliveira U."/>
            <person name="Santos F.R."/>
            <person name="Vidigal T.H.D.A."/>
            <person name="Brescovit A.D."/>
            <person name="Santos A.J."/>
        </authorList>
    </citation>
    <scope>NUCLEOTIDE SEQUENCE</scope>
    <source>
        <tissue evidence="1">Shoot tissue taken approximately 20 cm above the soil surface</tissue>
    </source>
</reference>
<dbReference type="AlphaFoldDB" id="A0A0A9GAP1"/>
<name>A0A0A9GAP1_ARUDO</name>
<sequence>MKYSCLKFVNLNFWDCVPPMGGCQLSPHSTCNDAKTRASKMLACAPPSCACSFFIGVAKFLRARQTLDENQRATKSLWACQNLVGFSLARNQTASVLCKCYQCNGKYVQSQVI</sequence>